<evidence type="ECO:0000313" key="3">
    <source>
        <dbReference type="EMBL" id="XAY06794.1"/>
    </source>
</evidence>
<dbReference type="AlphaFoldDB" id="A0AAU7AYR5"/>
<reference evidence="3" key="1">
    <citation type="submission" date="2022-12" db="EMBL/GenBank/DDBJ databases">
        <title>Paraconexibacter alkalitolerans sp. nov. and Baekduia alba sp. nov., isolated from soil and emended description of the genera Paraconexibacter (Chun et al., 2020) and Baekduia (An et al., 2020).</title>
        <authorList>
            <person name="Vieira S."/>
            <person name="Huber K.J."/>
            <person name="Geppert A."/>
            <person name="Wolf J."/>
            <person name="Neumann-Schaal M."/>
            <person name="Muesken M."/>
            <person name="Overmann J."/>
        </authorList>
    </citation>
    <scope>NUCLEOTIDE SEQUENCE</scope>
    <source>
        <strain evidence="3">AEG42_29</strain>
    </source>
</reference>
<dbReference type="PANTHER" id="PTHR43048">
    <property type="entry name" value="METHYLMALONYL-COA EPIMERASE"/>
    <property type="match status" value="1"/>
</dbReference>
<dbReference type="InterPro" id="IPR004360">
    <property type="entry name" value="Glyas_Fos-R_dOase_dom"/>
</dbReference>
<dbReference type="InterPro" id="IPR037523">
    <property type="entry name" value="VOC_core"/>
</dbReference>
<dbReference type="InterPro" id="IPR051785">
    <property type="entry name" value="MMCE/EMCE_epimerase"/>
</dbReference>
<dbReference type="GO" id="GO:0046872">
    <property type="term" value="F:metal ion binding"/>
    <property type="evidence" value="ECO:0007669"/>
    <property type="project" value="UniProtKB-KW"/>
</dbReference>
<accession>A0AAU7AYR5</accession>
<dbReference type="RefSeq" id="WP_354698011.1">
    <property type="nucleotide sequence ID" value="NZ_CP114014.1"/>
</dbReference>
<dbReference type="KEGG" id="parq:DSM112329_03672"/>
<evidence type="ECO:0000256" key="1">
    <source>
        <dbReference type="ARBA" id="ARBA00022723"/>
    </source>
</evidence>
<dbReference type="Gene3D" id="3.10.180.10">
    <property type="entry name" value="2,3-Dihydroxybiphenyl 1,2-Dioxygenase, domain 1"/>
    <property type="match status" value="1"/>
</dbReference>
<feature type="domain" description="VOC" evidence="2">
    <location>
        <begin position="8"/>
        <end position="158"/>
    </location>
</feature>
<dbReference type="PROSITE" id="PS51819">
    <property type="entry name" value="VOC"/>
    <property type="match status" value="1"/>
</dbReference>
<sequence>MDSVSIKQMVHANICVRDLDRTIPFYEMLGFEVFSDMRFVEGSRTWPGLGLPEGREFRAVFMKIPGENPVPFLDIIEFRDPQPAGEPYATLHNIGICRLCFEVADIDATAAVLKANGVELVSEPAHYETALNEPADGVEARFLCFKDPDGTFLEYAQFAGQATDVLG</sequence>
<proteinExistence type="predicted"/>
<evidence type="ECO:0000259" key="2">
    <source>
        <dbReference type="PROSITE" id="PS51819"/>
    </source>
</evidence>
<organism evidence="3">
    <name type="scientific">Paraconexibacter sp. AEG42_29</name>
    <dbReference type="NCBI Taxonomy" id="2997339"/>
    <lineage>
        <taxon>Bacteria</taxon>
        <taxon>Bacillati</taxon>
        <taxon>Actinomycetota</taxon>
        <taxon>Thermoleophilia</taxon>
        <taxon>Solirubrobacterales</taxon>
        <taxon>Paraconexibacteraceae</taxon>
        <taxon>Paraconexibacter</taxon>
    </lineage>
</organism>
<dbReference type="GO" id="GO:0046491">
    <property type="term" value="P:L-methylmalonyl-CoA metabolic process"/>
    <property type="evidence" value="ECO:0007669"/>
    <property type="project" value="TreeGrafter"/>
</dbReference>
<name>A0AAU7AYR5_9ACTN</name>
<keyword evidence="1" id="KW-0479">Metal-binding</keyword>
<gene>
    <name evidence="3" type="ORF">DSM112329_03672</name>
</gene>
<dbReference type="GO" id="GO:0004493">
    <property type="term" value="F:methylmalonyl-CoA epimerase activity"/>
    <property type="evidence" value="ECO:0007669"/>
    <property type="project" value="TreeGrafter"/>
</dbReference>
<dbReference type="SUPFAM" id="SSF54593">
    <property type="entry name" value="Glyoxalase/Bleomycin resistance protein/Dihydroxybiphenyl dioxygenase"/>
    <property type="match status" value="1"/>
</dbReference>
<dbReference type="EMBL" id="CP114014">
    <property type="protein sequence ID" value="XAY06794.1"/>
    <property type="molecule type" value="Genomic_DNA"/>
</dbReference>
<protein>
    <recommendedName>
        <fullName evidence="2">VOC domain-containing protein</fullName>
    </recommendedName>
</protein>
<dbReference type="InterPro" id="IPR029068">
    <property type="entry name" value="Glyas_Bleomycin-R_OHBP_Dase"/>
</dbReference>
<dbReference type="PANTHER" id="PTHR43048:SF3">
    <property type="entry name" value="METHYLMALONYL-COA EPIMERASE, MITOCHONDRIAL"/>
    <property type="match status" value="1"/>
</dbReference>
<dbReference type="Pfam" id="PF00903">
    <property type="entry name" value="Glyoxalase"/>
    <property type="match status" value="1"/>
</dbReference>